<dbReference type="GO" id="GO:0048471">
    <property type="term" value="C:perinuclear region of cytoplasm"/>
    <property type="evidence" value="ECO:0007669"/>
    <property type="project" value="TreeGrafter"/>
</dbReference>
<evidence type="ECO:0000256" key="2">
    <source>
        <dbReference type="ARBA" id="ARBA00022614"/>
    </source>
</evidence>
<dbReference type="GO" id="GO:0005829">
    <property type="term" value="C:cytosol"/>
    <property type="evidence" value="ECO:0007669"/>
    <property type="project" value="TreeGrafter"/>
</dbReference>
<dbReference type="EMBL" id="CCKQ01014825">
    <property type="protein sequence ID" value="CDW86621.1"/>
    <property type="molecule type" value="Genomic_DNA"/>
</dbReference>
<evidence type="ECO:0008006" key="7">
    <source>
        <dbReference type="Google" id="ProtNLM"/>
    </source>
</evidence>
<keyword evidence="1" id="KW-0343">GTPase activation</keyword>
<evidence type="ECO:0000256" key="3">
    <source>
        <dbReference type="ARBA" id="ARBA00022737"/>
    </source>
</evidence>
<accession>A0A078AX32</accession>
<dbReference type="GO" id="GO:0031267">
    <property type="term" value="F:small GTPase binding"/>
    <property type="evidence" value="ECO:0007669"/>
    <property type="project" value="TreeGrafter"/>
</dbReference>
<proteinExistence type="predicted"/>
<dbReference type="PANTHER" id="PTHR24113:SF12">
    <property type="entry name" value="RAN GTPASE-ACTIVATING PROTEIN 1"/>
    <property type="match status" value="1"/>
</dbReference>
<keyword evidence="2" id="KW-0433">Leucine-rich repeat</keyword>
<dbReference type="OrthoDB" id="120976at2759"/>
<feature type="compositionally biased region" description="Polar residues" evidence="4">
    <location>
        <begin position="654"/>
        <end position="682"/>
    </location>
</feature>
<name>A0A078AX32_STYLE</name>
<feature type="region of interest" description="Disordered" evidence="4">
    <location>
        <begin position="591"/>
        <end position="611"/>
    </location>
</feature>
<dbReference type="SMART" id="SM00368">
    <property type="entry name" value="LRR_RI"/>
    <property type="match status" value="3"/>
</dbReference>
<dbReference type="Pfam" id="PF13516">
    <property type="entry name" value="LRR_6"/>
    <property type="match status" value="1"/>
</dbReference>
<dbReference type="Gene3D" id="3.80.10.10">
    <property type="entry name" value="Ribonuclease Inhibitor"/>
    <property type="match status" value="1"/>
</dbReference>
<feature type="region of interest" description="Disordered" evidence="4">
    <location>
        <begin position="534"/>
        <end position="554"/>
    </location>
</feature>
<organism evidence="5 6">
    <name type="scientific">Stylonychia lemnae</name>
    <name type="common">Ciliate</name>
    <dbReference type="NCBI Taxonomy" id="5949"/>
    <lineage>
        <taxon>Eukaryota</taxon>
        <taxon>Sar</taxon>
        <taxon>Alveolata</taxon>
        <taxon>Ciliophora</taxon>
        <taxon>Intramacronucleata</taxon>
        <taxon>Spirotrichea</taxon>
        <taxon>Stichotrichia</taxon>
        <taxon>Sporadotrichida</taxon>
        <taxon>Oxytrichidae</taxon>
        <taxon>Stylonychinae</taxon>
        <taxon>Stylonychia</taxon>
    </lineage>
</organism>
<gene>
    <name evidence="5" type="primary">Contig18074.g19208</name>
    <name evidence="5" type="ORF">STYLEM_15718</name>
</gene>
<keyword evidence="3" id="KW-0677">Repeat</keyword>
<evidence type="ECO:0000313" key="5">
    <source>
        <dbReference type="EMBL" id="CDW86621.1"/>
    </source>
</evidence>
<dbReference type="InterPro" id="IPR032675">
    <property type="entry name" value="LRR_dom_sf"/>
</dbReference>
<sequence length="915" mass="105008">MSVVAAPSTSQKTLQNPFLKNLTENEYDPLNDTQQQSQKTLIKIQKQEQKLFKEFYKKAKKSLIIENTTMALASRYEAYMNIIRDSDIKIKALGFWQCNIVNQKLFDIITLASEQHREELQSLEISDNAQTLKKNTAKAIGEMFLNLDTKSTKVSLFLQRSSISPQSMQLLMNLLALSKIRQFTLNQMGLNENHLKNFSSLMAGNKKIDFISMQHNDLRMDGCLYISQGLVYAKSLKSLNLNGNRIGTKGLKLLCESLKDNNKLESLFLNDNFIDDDISFTLVKLLSNQRNVIKELHLAFNNFSQLGLIAIFDCLAFNNKRLKYLDVAYNVIEIGIMKSLRTMIEKNSSLQYLSISDLYKFNRNAINTLVECLALNKSLKLVDLKKCTKSFYTKIIQEVNMCRGDKPIIFLKDDGYIRTRGAIDKIFNDEDGEEIKSNSKKYRSYTPQKALEESKMRQNQIQIQRPKTGDLPKRRIMQREASVEMDQDDMININTQLDYQPSVVRSARSARSLEYSDMNSPGDSSFNYTFQKNSQRESIASSKKKYVPLRSPSREELAQHYQNIQNVQNQNPSHFSSLNSNNFQSITDDRRRFSNNSMDDPNLTSSKSPKRVQFANDIKIFKDKERQKQLQEQNEKLALESKQKQQSKAKLKQNINGKQQQPKSNELQESQVSLESFGAQSQTKKKKIQPLRQRSSSSKKNKQNSSKYSNKNSTLKQSATIDSNMTSSILSNTLNNSQKKGILKGKLSEINASKHEESQLHPSSGLSSAGLNKQLSYNQTNHVNPSTLSQYSPSQYTSLESNSYFSSQYQQTHNNQQRQNLLLQKSTLDRIPSQRSTLQNNQSISYNNNNNNTINQSMATSHMDDSTSFALSPEEKENLKYNMKNDKVVVFYKKILGEIRDVIREERSNIKKYLN</sequence>
<evidence type="ECO:0000313" key="6">
    <source>
        <dbReference type="Proteomes" id="UP000039865"/>
    </source>
</evidence>
<feature type="region of interest" description="Disordered" evidence="4">
    <location>
        <begin position="637"/>
        <end position="719"/>
    </location>
</feature>
<protein>
    <recommendedName>
        <fullName evidence="7">Leucine Rich Repeat family protein</fullName>
    </recommendedName>
</protein>
<dbReference type="InterPro" id="IPR001611">
    <property type="entry name" value="Leu-rich_rpt"/>
</dbReference>
<dbReference type="InParanoid" id="A0A078AX32"/>
<evidence type="ECO:0000256" key="4">
    <source>
        <dbReference type="SAM" id="MobiDB-lite"/>
    </source>
</evidence>
<reference evidence="5 6" key="1">
    <citation type="submission" date="2014-06" db="EMBL/GenBank/DDBJ databases">
        <authorList>
            <person name="Swart Estienne"/>
        </authorList>
    </citation>
    <scope>NUCLEOTIDE SEQUENCE [LARGE SCALE GENOMIC DNA]</scope>
    <source>
        <strain evidence="5 6">130c</strain>
    </source>
</reference>
<evidence type="ECO:0000256" key="1">
    <source>
        <dbReference type="ARBA" id="ARBA00022468"/>
    </source>
</evidence>
<dbReference type="SUPFAM" id="SSF52047">
    <property type="entry name" value="RNI-like"/>
    <property type="match status" value="1"/>
</dbReference>
<dbReference type="GO" id="GO:0005096">
    <property type="term" value="F:GTPase activator activity"/>
    <property type="evidence" value="ECO:0007669"/>
    <property type="project" value="UniProtKB-KW"/>
</dbReference>
<dbReference type="Proteomes" id="UP000039865">
    <property type="component" value="Unassembled WGS sequence"/>
</dbReference>
<feature type="compositionally biased region" description="Low complexity" evidence="4">
    <location>
        <begin position="703"/>
        <end position="713"/>
    </location>
</feature>
<dbReference type="PANTHER" id="PTHR24113">
    <property type="entry name" value="RAN GTPASE-ACTIVATING PROTEIN 1"/>
    <property type="match status" value="1"/>
</dbReference>
<feature type="compositionally biased region" description="Polar residues" evidence="4">
    <location>
        <begin position="594"/>
        <end position="607"/>
    </location>
</feature>
<dbReference type="AlphaFoldDB" id="A0A078AX32"/>
<keyword evidence="6" id="KW-1185">Reference proteome</keyword>
<dbReference type="InterPro" id="IPR027038">
    <property type="entry name" value="RanGap"/>
</dbReference>
<dbReference type="GO" id="GO:0005634">
    <property type="term" value="C:nucleus"/>
    <property type="evidence" value="ECO:0007669"/>
    <property type="project" value="TreeGrafter"/>
</dbReference>
<dbReference type="GO" id="GO:0006913">
    <property type="term" value="P:nucleocytoplasmic transport"/>
    <property type="evidence" value="ECO:0007669"/>
    <property type="project" value="TreeGrafter"/>
</dbReference>